<protein>
    <submittedName>
        <fullName evidence="2">Uncharacterized protein</fullName>
    </submittedName>
</protein>
<reference evidence="2 3" key="1">
    <citation type="submission" date="2018-12" db="EMBL/GenBank/DDBJ databases">
        <authorList>
            <person name="Sun L."/>
            <person name="Chen Z."/>
        </authorList>
    </citation>
    <scope>NUCLEOTIDE SEQUENCE [LARGE SCALE GENOMIC DNA]</scope>
    <source>
        <strain evidence="2 3">DSM 15890</strain>
    </source>
</reference>
<keyword evidence="3" id="KW-1185">Reference proteome</keyword>
<keyword evidence="1" id="KW-0472">Membrane</keyword>
<evidence type="ECO:0000256" key="1">
    <source>
        <dbReference type="SAM" id="Phobius"/>
    </source>
</evidence>
<feature type="transmembrane region" description="Helical" evidence="1">
    <location>
        <begin position="5"/>
        <end position="23"/>
    </location>
</feature>
<feature type="transmembrane region" description="Helical" evidence="1">
    <location>
        <begin position="43"/>
        <end position="61"/>
    </location>
</feature>
<keyword evidence="1" id="KW-1133">Transmembrane helix</keyword>
<dbReference type="OrthoDB" id="2604949at2"/>
<organism evidence="2 3">
    <name type="scientific">Paenibacillus anaericanus</name>
    <dbReference type="NCBI Taxonomy" id="170367"/>
    <lineage>
        <taxon>Bacteria</taxon>
        <taxon>Bacillati</taxon>
        <taxon>Bacillota</taxon>
        <taxon>Bacilli</taxon>
        <taxon>Bacillales</taxon>
        <taxon>Paenibacillaceae</taxon>
        <taxon>Paenibacillus</taxon>
    </lineage>
</organism>
<feature type="transmembrane region" description="Helical" evidence="1">
    <location>
        <begin position="73"/>
        <end position="90"/>
    </location>
</feature>
<evidence type="ECO:0000313" key="3">
    <source>
        <dbReference type="Proteomes" id="UP000279446"/>
    </source>
</evidence>
<accession>A0A3S1BU39</accession>
<comment type="caution">
    <text evidence="2">The sequence shown here is derived from an EMBL/GenBank/DDBJ whole genome shotgun (WGS) entry which is preliminary data.</text>
</comment>
<sequence>MKKGYFYYFLWIVGALLLVYYGNQFMDMMARKNDSLGKVDYTLIGHIVYAFVFGVYLSLLNGVPNRRKFHRPLFFFVFLPCCLLLIYPVISQYVTLPYYSLYNEHMAKWSGYFFFGLLTGLAFMKSLFITK</sequence>
<dbReference type="RefSeq" id="WP_127191400.1">
    <property type="nucleotide sequence ID" value="NZ_RZNY01000004.1"/>
</dbReference>
<feature type="transmembrane region" description="Helical" evidence="1">
    <location>
        <begin position="110"/>
        <end position="128"/>
    </location>
</feature>
<keyword evidence="1" id="KW-0812">Transmembrane</keyword>
<dbReference type="Proteomes" id="UP000279446">
    <property type="component" value="Unassembled WGS sequence"/>
</dbReference>
<dbReference type="EMBL" id="RZNY01000004">
    <property type="protein sequence ID" value="RUT47522.1"/>
    <property type="molecule type" value="Genomic_DNA"/>
</dbReference>
<evidence type="ECO:0000313" key="2">
    <source>
        <dbReference type="EMBL" id="RUT47522.1"/>
    </source>
</evidence>
<gene>
    <name evidence="2" type="ORF">EJP82_07395</name>
</gene>
<name>A0A3S1BU39_9BACL</name>
<proteinExistence type="predicted"/>
<dbReference type="AlphaFoldDB" id="A0A3S1BU39"/>